<dbReference type="GO" id="GO:0051082">
    <property type="term" value="F:unfolded protein binding"/>
    <property type="evidence" value="ECO:0007669"/>
    <property type="project" value="TreeGrafter"/>
</dbReference>
<evidence type="ECO:0000313" key="4">
    <source>
        <dbReference type="EMBL" id="KAG6571713.1"/>
    </source>
</evidence>
<feature type="compositionally biased region" description="Basic and acidic residues" evidence="2">
    <location>
        <begin position="44"/>
        <end position="54"/>
    </location>
</feature>
<protein>
    <submittedName>
        <fullName evidence="4">DnaJ-like subfamily B member 4</fullName>
    </submittedName>
</protein>
<evidence type="ECO:0000259" key="3">
    <source>
        <dbReference type="Pfam" id="PF01556"/>
    </source>
</evidence>
<dbReference type="InterPro" id="IPR002939">
    <property type="entry name" value="DnaJ_C"/>
</dbReference>
<dbReference type="PANTHER" id="PTHR24078:SF522">
    <property type="entry name" value="DNAJ CHAPERONE C-TERMINAL DOMAIN-CONTAINING PROTEIN"/>
    <property type="match status" value="1"/>
</dbReference>
<dbReference type="GO" id="GO:0051087">
    <property type="term" value="F:protein-folding chaperone binding"/>
    <property type="evidence" value="ECO:0007669"/>
    <property type="project" value="TreeGrafter"/>
</dbReference>
<comment type="caution">
    <text evidence="4">The sequence shown here is derived from an EMBL/GenBank/DDBJ whole genome shotgun (WGS) entry which is preliminary data.</text>
</comment>
<evidence type="ECO:0000256" key="2">
    <source>
        <dbReference type="SAM" id="MobiDB-lite"/>
    </source>
</evidence>
<feature type="region of interest" description="Disordered" evidence="2">
    <location>
        <begin position="78"/>
        <end position="182"/>
    </location>
</feature>
<name>A0AAV6LX21_9ROSI</name>
<feature type="compositionally biased region" description="Basic and acidic residues" evidence="2">
    <location>
        <begin position="114"/>
        <end position="125"/>
    </location>
</feature>
<feature type="region of interest" description="Disordered" evidence="2">
    <location>
        <begin position="36"/>
        <end position="66"/>
    </location>
</feature>
<dbReference type="EMBL" id="JAGKQH010000019">
    <property type="protein sequence ID" value="KAG6571713.1"/>
    <property type="molecule type" value="Genomic_DNA"/>
</dbReference>
<dbReference type="Proteomes" id="UP000685013">
    <property type="component" value="Chromosome 19"/>
</dbReference>
<feature type="domain" description="Chaperone DnaJ C-terminal" evidence="3">
    <location>
        <begin position="188"/>
        <end position="345"/>
    </location>
</feature>
<keyword evidence="1" id="KW-0143">Chaperone</keyword>
<reference evidence="4 5" key="1">
    <citation type="journal article" date="2021" name="Hortic Res">
        <title>The domestication of Cucurbita argyrosperma as revealed by the genome of its wild relative.</title>
        <authorList>
            <person name="Barrera-Redondo J."/>
            <person name="Sanchez-de la Vega G."/>
            <person name="Aguirre-Liguori J.A."/>
            <person name="Castellanos-Morales G."/>
            <person name="Gutierrez-Guerrero Y.T."/>
            <person name="Aguirre-Dugua X."/>
            <person name="Aguirre-Planter E."/>
            <person name="Tenaillon M.I."/>
            <person name="Lira-Saade R."/>
            <person name="Eguiarte L.E."/>
        </authorList>
    </citation>
    <scope>NUCLEOTIDE SEQUENCE [LARGE SCALE GENOMIC DNA]</scope>
    <source>
        <strain evidence="4">JBR-2021</strain>
    </source>
</reference>
<dbReference type="AlphaFoldDB" id="A0AAV6LX21"/>
<evidence type="ECO:0000313" key="5">
    <source>
        <dbReference type="Proteomes" id="UP000685013"/>
    </source>
</evidence>
<feature type="non-terminal residue" evidence="4">
    <location>
        <position position="1"/>
    </location>
</feature>
<sequence length="364" mass="40908">MADHTRSHTTADLYRILRVPVKDLCKGFMKWNPSMKSPRNMTPVKERDKSHCENEPYIVTTPTTPNLDESFFANISRTFSRTNSRRSKTPSPSPRSLSRNSSRRSTTPTLLSRDQSRRSVSDSEFLRGSISRNFSRKVDGPESNETPISPELNSTMDRLLSRNTSRRSPRSTPIIYSQSTALKKPPPVEKKLECTLEELCDGCVKKIMITRDAIVNGIIVEEEEMLKIEVKPGWKKGTKITFEGKGDEKPGYLPADITFSIDERRHPLFSRDGDDLELGVEIPLVNALTGCSIPVPLLGGDKMSLSFDTIIYPGFQKVIMGQGMPIPTQPSRKGDLRIQFLVKFPSELSEEQRAEAATILQDCS</sequence>
<gene>
    <name evidence="4" type="primary">DNAJB4</name>
    <name evidence="4" type="ORF">SDJN03_28441</name>
</gene>
<proteinExistence type="predicted"/>
<feature type="compositionally biased region" description="Low complexity" evidence="2">
    <location>
        <begin position="94"/>
        <end position="113"/>
    </location>
</feature>
<dbReference type="InterPro" id="IPR051339">
    <property type="entry name" value="DnaJ_subfamily_B"/>
</dbReference>
<dbReference type="FunFam" id="2.60.260.20:FF:000015">
    <property type="entry name" value="Heat shock protein 40"/>
    <property type="match status" value="1"/>
</dbReference>
<keyword evidence="5" id="KW-1185">Reference proteome</keyword>
<dbReference type="PANTHER" id="PTHR24078">
    <property type="entry name" value="DNAJ HOMOLOG SUBFAMILY C MEMBER"/>
    <property type="match status" value="1"/>
</dbReference>
<dbReference type="Pfam" id="PF01556">
    <property type="entry name" value="DnaJ_C"/>
    <property type="match status" value="1"/>
</dbReference>
<evidence type="ECO:0000256" key="1">
    <source>
        <dbReference type="ARBA" id="ARBA00023186"/>
    </source>
</evidence>
<accession>A0AAV6LX21</accession>
<dbReference type="GO" id="GO:0005829">
    <property type="term" value="C:cytosol"/>
    <property type="evidence" value="ECO:0007669"/>
    <property type="project" value="TreeGrafter"/>
</dbReference>
<dbReference type="FunFam" id="2.60.260.20:FF:000006">
    <property type="entry name" value="DnaJ subfamily B member 13"/>
    <property type="match status" value="1"/>
</dbReference>
<feature type="compositionally biased region" description="Polar residues" evidence="2">
    <location>
        <begin position="143"/>
        <end position="156"/>
    </location>
</feature>
<dbReference type="CDD" id="cd10747">
    <property type="entry name" value="DnaJ_C"/>
    <property type="match status" value="1"/>
</dbReference>
<organism evidence="4 5">
    <name type="scientific">Cucurbita argyrosperma subsp. sororia</name>
    <dbReference type="NCBI Taxonomy" id="37648"/>
    <lineage>
        <taxon>Eukaryota</taxon>
        <taxon>Viridiplantae</taxon>
        <taxon>Streptophyta</taxon>
        <taxon>Embryophyta</taxon>
        <taxon>Tracheophyta</taxon>
        <taxon>Spermatophyta</taxon>
        <taxon>Magnoliopsida</taxon>
        <taxon>eudicotyledons</taxon>
        <taxon>Gunneridae</taxon>
        <taxon>Pentapetalae</taxon>
        <taxon>rosids</taxon>
        <taxon>fabids</taxon>
        <taxon>Cucurbitales</taxon>
        <taxon>Cucurbitaceae</taxon>
        <taxon>Cucurbiteae</taxon>
        <taxon>Cucurbita</taxon>
    </lineage>
</organism>